<feature type="region of interest" description="Disordered" evidence="1">
    <location>
        <begin position="1"/>
        <end position="31"/>
    </location>
</feature>
<dbReference type="GO" id="GO:0005525">
    <property type="term" value="F:GTP binding"/>
    <property type="evidence" value="ECO:0007669"/>
    <property type="project" value="InterPro"/>
</dbReference>
<dbReference type="AlphaFoldDB" id="A0A914VZG0"/>
<reference evidence="4" key="1">
    <citation type="submission" date="2022-11" db="UniProtKB">
        <authorList>
            <consortium name="WormBaseParasite"/>
        </authorList>
    </citation>
    <scope>IDENTIFICATION</scope>
</reference>
<dbReference type="InterPro" id="IPR027417">
    <property type="entry name" value="P-loop_NTPase"/>
</dbReference>
<evidence type="ECO:0000313" key="4">
    <source>
        <dbReference type="WBParaSite" id="PSAMB.scaffold2715size21674.g18888.t1"/>
    </source>
</evidence>
<name>A0A914VZG0_9BILA</name>
<protein>
    <submittedName>
        <fullName evidence="4">Hflx-type G domain-containing protein</fullName>
    </submittedName>
</protein>
<dbReference type="PANTHER" id="PTHR10229:SF0">
    <property type="entry name" value="GTP-BINDING PROTEIN 6-RELATED"/>
    <property type="match status" value="1"/>
</dbReference>
<feature type="domain" description="Hflx-type G" evidence="2">
    <location>
        <begin position="36"/>
        <end position="208"/>
    </location>
</feature>
<dbReference type="Gene3D" id="3.40.50.300">
    <property type="entry name" value="P-loop containing nucleotide triphosphate hydrolases"/>
    <property type="match status" value="1"/>
</dbReference>
<dbReference type="PROSITE" id="PS51705">
    <property type="entry name" value="G_HFLX"/>
    <property type="match status" value="1"/>
</dbReference>
<dbReference type="Pfam" id="PF01926">
    <property type="entry name" value="MMR_HSR1"/>
    <property type="match status" value="1"/>
</dbReference>
<evidence type="ECO:0000259" key="2">
    <source>
        <dbReference type="PROSITE" id="PS51705"/>
    </source>
</evidence>
<sequence length="277" mass="31314">MHEHRLQKKLSSVLADRQAKRDERLNPRGFQQSKKPTIAVIGYTNAGKTSLIRCLTGDERLRPEDRLFATLDTTVYSGKLPSQMPVYFADTIGFISDLPHSLIASFTATLDDVRHAHLLVHIRDISHPNTVAQRDQVLETLDGLRLPSALIDNMVEARNKFDRISDERRAEVEEDTLADPNAVVTSCTTGRGLPELCSLIEQRIFKLIGCEVRKFKLPIDSAAVGYFYREVALLSDPEPSPCGRFLFFTAAMDNVQFEKFQTRFGAYRKQPSTSDRK</sequence>
<evidence type="ECO:0000256" key="1">
    <source>
        <dbReference type="SAM" id="MobiDB-lite"/>
    </source>
</evidence>
<dbReference type="GO" id="GO:0005737">
    <property type="term" value="C:cytoplasm"/>
    <property type="evidence" value="ECO:0007669"/>
    <property type="project" value="TreeGrafter"/>
</dbReference>
<dbReference type="WBParaSite" id="PSAMB.scaffold2715size21674.g18888.t1">
    <property type="protein sequence ID" value="PSAMB.scaffold2715size21674.g18888.t1"/>
    <property type="gene ID" value="PSAMB.scaffold2715size21674.g18888"/>
</dbReference>
<accession>A0A914VZG0</accession>
<dbReference type="InterPro" id="IPR016496">
    <property type="entry name" value="GTPase_HflX"/>
</dbReference>
<keyword evidence="3" id="KW-1185">Reference proteome</keyword>
<dbReference type="FunFam" id="3.40.50.300:FF:000886">
    <property type="entry name" value="Putative GTP-binding protein 6"/>
    <property type="match status" value="1"/>
</dbReference>
<dbReference type="SUPFAM" id="SSF52540">
    <property type="entry name" value="P-loop containing nucleoside triphosphate hydrolases"/>
    <property type="match status" value="1"/>
</dbReference>
<organism evidence="3 4">
    <name type="scientific">Plectus sambesii</name>
    <dbReference type="NCBI Taxonomy" id="2011161"/>
    <lineage>
        <taxon>Eukaryota</taxon>
        <taxon>Metazoa</taxon>
        <taxon>Ecdysozoa</taxon>
        <taxon>Nematoda</taxon>
        <taxon>Chromadorea</taxon>
        <taxon>Plectida</taxon>
        <taxon>Plectina</taxon>
        <taxon>Plectoidea</taxon>
        <taxon>Plectidae</taxon>
        <taxon>Plectus</taxon>
    </lineage>
</organism>
<evidence type="ECO:0000313" key="3">
    <source>
        <dbReference type="Proteomes" id="UP000887566"/>
    </source>
</evidence>
<dbReference type="GO" id="GO:0043022">
    <property type="term" value="F:ribosome binding"/>
    <property type="evidence" value="ECO:0007669"/>
    <property type="project" value="TreeGrafter"/>
</dbReference>
<dbReference type="CDD" id="cd01878">
    <property type="entry name" value="HflX"/>
    <property type="match status" value="1"/>
</dbReference>
<dbReference type="Proteomes" id="UP000887566">
    <property type="component" value="Unplaced"/>
</dbReference>
<dbReference type="PANTHER" id="PTHR10229">
    <property type="entry name" value="GTP-BINDING PROTEIN HFLX"/>
    <property type="match status" value="1"/>
</dbReference>
<dbReference type="InterPro" id="IPR030394">
    <property type="entry name" value="G_HFLX_dom"/>
</dbReference>
<dbReference type="InterPro" id="IPR006073">
    <property type="entry name" value="GTP-bd"/>
</dbReference>
<proteinExistence type="predicted"/>
<feature type="compositionally biased region" description="Basic and acidic residues" evidence="1">
    <location>
        <begin position="17"/>
        <end position="26"/>
    </location>
</feature>